<dbReference type="InterPro" id="IPR003154">
    <property type="entry name" value="S1/P1nuclease"/>
</dbReference>
<dbReference type="Gene3D" id="1.10.575.10">
    <property type="entry name" value="P1 Nuclease"/>
    <property type="match status" value="1"/>
</dbReference>
<organism evidence="8 9">
    <name type="scientific">Ereboglobus luteus</name>
    <dbReference type="NCBI Taxonomy" id="1796921"/>
    <lineage>
        <taxon>Bacteria</taxon>
        <taxon>Pseudomonadati</taxon>
        <taxon>Verrucomicrobiota</taxon>
        <taxon>Opitutia</taxon>
        <taxon>Opitutales</taxon>
        <taxon>Opitutaceae</taxon>
        <taxon>Ereboglobus</taxon>
    </lineage>
</organism>
<keyword evidence="4" id="KW-0378">Hydrolase</keyword>
<dbReference type="Pfam" id="PF02265">
    <property type="entry name" value="S1-P1_nuclease"/>
    <property type="match status" value="1"/>
</dbReference>
<keyword evidence="7" id="KW-0732">Signal</keyword>
<proteinExistence type="predicted"/>
<dbReference type="SUPFAM" id="SSF48537">
    <property type="entry name" value="Phospholipase C/P1 nuclease"/>
    <property type="match status" value="1"/>
</dbReference>
<gene>
    <name evidence="8" type="ORF">CKA38_09060</name>
</gene>
<evidence type="ECO:0000256" key="4">
    <source>
        <dbReference type="ARBA" id="ARBA00022801"/>
    </source>
</evidence>
<evidence type="ECO:0000313" key="8">
    <source>
        <dbReference type="EMBL" id="AWI09373.1"/>
    </source>
</evidence>
<dbReference type="GO" id="GO:0006308">
    <property type="term" value="P:DNA catabolic process"/>
    <property type="evidence" value="ECO:0007669"/>
    <property type="project" value="InterPro"/>
</dbReference>
<dbReference type="GO" id="GO:0003676">
    <property type="term" value="F:nucleic acid binding"/>
    <property type="evidence" value="ECO:0007669"/>
    <property type="project" value="InterPro"/>
</dbReference>
<dbReference type="KEGG" id="elut:CKA38_09060"/>
<feature type="chain" id="PRO_5015965620" evidence="7">
    <location>
        <begin position="22"/>
        <end position="258"/>
    </location>
</feature>
<dbReference type="GO" id="GO:0004519">
    <property type="term" value="F:endonuclease activity"/>
    <property type="evidence" value="ECO:0007669"/>
    <property type="project" value="UniProtKB-KW"/>
</dbReference>
<evidence type="ECO:0000256" key="3">
    <source>
        <dbReference type="ARBA" id="ARBA00022759"/>
    </source>
</evidence>
<keyword evidence="6" id="KW-0325">Glycoprotein</keyword>
<dbReference type="PANTHER" id="PTHR33146:SF26">
    <property type="entry name" value="ENDONUCLEASE 4"/>
    <property type="match status" value="1"/>
</dbReference>
<dbReference type="RefSeq" id="WP_108825183.1">
    <property type="nucleotide sequence ID" value="NZ_CP023004.1"/>
</dbReference>
<dbReference type="PANTHER" id="PTHR33146">
    <property type="entry name" value="ENDONUCLEASE 4"/>
    <property type="match status" value="1"/>
</dbReference>
<evidence type="ECO:0000313" key="9">
    <source>
        <dbReference type="Proteomes" id="UP000244896"/>
    </source>
</evidence>
<keyword evidence="9" id="KW-1185">Reference proteome</keyword>
<dbReference type="Proteomes" id="UP000244896">
    <property type="component" value="Chromosome"/>
</dbReference>
<evidence type="ECO:0000256" key="2">
    <source>
        <dbReference type="ARBA" id="ARBA00022723"/>
    </source>
</evidence>
<dbReference type="GO" id="GO:0016788">
    <property type="term" value="F:hydrolase activity, acting on ester bonds"/>
    <property type="evidence" value="ECO:0007669"/>
    <property type="project" value="InterPro"/>
</dbReference>
<dbReference type="GO" id="GO:0046872">
    <property type="term" value="F:metal ion binding"/>
    <property type="evidence" value="ECO:0007669"/>
    <property type="project" value="UniProtKB-KW"/>
</dbReference>
<evidence type="ECO:0000256" key="7">
    <source>
        <dbReference type="SAM" id="SignalP"/>
    </source>
</evidence>
<dbReference type="CDD" id="cd11010">
    <property type="entry name" value="S1-P1_nuclease"/>
    <property type="match status" value="1"/>
</dbReference>
<protein>
    <submittedName>
        <fullName evidence="8">S1/P1 Nuclease</fullName>
    </submittedName>
</protein>
<sequence length="258" mass="29627">MKKIILPLVILAFCSAQTMFAWGKRGHDSIAYIAECNLTPKAKATIEKYLGNRSIVYYSTWMDEYRRTPEYKYTHPWHTGGVDKNLKSTPEGRKPDGDAVAELEKAIATLKNYKKLDAATVNLNLKFVIHLAGDMHCPVHIKYPDIKMNFKVKMKGREMTYHAVWDSGLIEASHAWGYMEYRHQLDRYSNAERIAMSKGTPADWFHESAKDCVKIYDWAKPGADLGQDYINQAHELAEMQIVKAGYRLARTLNELFDN</sequence>
<reference evidence="8 9" key="1">
    <citation type="journal article" date="2018" name="Syst. Appl. Microbiol.">
        <title>Ereboglobus luteus gen. nov. sp. nov. from cockroach guts, and new insights into the oxygen relationship of the genera Opitutus and Didymococcus (Verrucomicrobia: Opitutaceae).</title>
        <authorList>
            <person name="Tegtmeier D."/>
            <person name="Belitz A."/>
            <person name="Radek R."/>
            <person name="Heimerl T."/>
            <person name="Brune A."/>
        </authorList>
    </citation>
    <scope>NUCLEOTIDE SEQUENCE [LARGE SCALE GENOMIC DNA]</scope>
    <source>
        <strain evidence="8 9">Ho45</strain>
    </source>
</reference>
<evidence type="ECO:0000256" key="5">
    <source>
        <dbReference type="ARBA" id="ARBA00023157"/>
    </source>
</evidence>
<evidence type="ECO:0000256" key="6">
    <source>
        <dbReference type="ARBA" id="ARBA00023180"/>
    </source>
</evidence>
<keyword evidence="2" id="KW-0479">Metal-binding</keyword>
<dbReference type="EMBL" id="CP023004">
    <property type="protein sequence ID" value="AWI09373.1"/>
    <property type="molecule type" value="Genomic_DNA"/>
</dbReference>
<evidence type="ECO:0000256" key="1">
    <source>
        <dbReference type="ARBA" id="ARBA00022722"/>
    </source>
</evidence>
<keyword evidence="5" id="KW-1015">Disulfide bond</keyword>
<dbReference type="InterPro" id="IPR008947">
    <property type="entry name" value="PLipase_C/P1_nuclease_dom_sf"/>
</dbReference>
<name>A0A2U8E3C2_9BACT</name>
<keyword evidence="3" id="KW-0255">Endonuclease</keyword>
<keyword evidence="1" id="KW-0540">Nuclease</keyword>
<dbReference type="OrthoDB" id="267579at2"/>
<feature type="signal peptide" evidence="7">
    <location>
        <begin position="1"/>
        <end position="21"/>
    </location>
</feature>
<dbReference type="AlphaFoldDB" id="A0A2U8E3C2"/>
<accession>A0A2U8E3C2</accession>